<dbReference type="AlphaFoldDB" id="A0A835ZC57"/>
<sequence length="215" mass="22468">MVKRLIDEISTLVNGSSLPELKQLQQDLANEVLNRETPAEKAQRLFAAMCEECDSIEYGSHWKSEKTADAVGALQSLEIAEVASAIAAAGDDVEAQWRLAIDFTRYIGATISEATDYAGKLVNGSCGDFCSDAVGAAADVWPPLTEAGAKVPSRALIDAAMRVSGFAGDYEGGVCVRQLLTSFLARADVAAAADAAAAAGDDADDSDDCIVVESD</sequence>
<accession>A0A835ZC57</accession>
<comment type="caution">
    <text evidence="1">The sequence shown here is derived from an EMBL/GenBank/DDBJ whole genome shotgun (WGS) entry which is preliminary data.</text>
</comment>
<protein>
    <submittedName>
        <fullName evidence="1">Uncharacterized protein</fullName>
    </submittedName>
</protein>
<organism evidence="1 2">
    <name type="scientific">Tribonema minus</name>
    <dbReference type="NCBI Taxonomy" id="303371"/>
    <lineage>
        <taxon>Eukaryota</taxon>
        <taxon>Sar</taxon>
        <taxon>Stramenopiles</taxon>
        <taxon>Ochrophyta</taxon>
        <taxon>PX clade</taxon>
        <taxon>Xanthophyceae</taxon>
        <taxon>Tribonematales</taxon>
        <taxon>Tribonemataceae</taxon>
        <taxon>Tribonema</taxon>
    </lineage>
</organism>
<evidence type="ECO:0000313" key="1">
    <source>
        <dbReference type="EMBL" id="KAG5186258.1"/>
    </source>
</evidence>
<dbReference type="Proteomes" id="UP000664859">
    <property type="component" value="Unassembled WGS sequence"/>
</dbReference>
<keyword evidence="2" id="KW-1185">Reference proteome</keyword>
<dbReference type="EMBL" id="JAFCMP010000112">
    <property type="protein sequence ID" value="KAG5186258.1"/>
    <property type="molecule type" value="Genomic_DNA"/>
</dbReference>
<evidence type="ECO:0000313" key="2">
    <source>
        <dbReference type="Proteomes" id="UP000664859"/>
    </source>
</evidence>
<reference evidence="1" key="1">
    <citation type="submission" date="2021-02" db="EMBL/GenBank/DDBJ databases">
        <title>First Annotated Genome of the Yellow-green Alga Tribonema minus.</title>
        <authorList>
            <person name="Mahan K.M."/>
        </authorList>
    </citation>
    <scope>NUCLEOTIDE SEQUENCE</scope>
    <source>
        <strain evidence="1">UTEX B ZZ1240</strain>
    </source>
</reference>
<proteinExistence type="predicted"/>
<gene>
    <name evidence="1" type="ORF">JKP88DRAFT_309714</name>
</gene>
<name>A0A835ZC57_9STRA</name>